<evidence type="ECO:0000256" key="5">
    <source>
        <dbReference type="ARBA" id="ARBA00022801"/>
    </source>
</evidence>
<dbReference type="RefSeq" id="WP_241571189.1">
    <property type="nucleotide sequence ID" value="NZ_JAKUML010000008.1"/>
</dbReference>
<comment type="similarity">
    <text evidence="1">Belongs to the glycerophosphoryl diester phosphodiesterase family.</text>
</comment>
<feature type="signal peptide" evidence="7">
    <location>
        <begin position="1"/>
        <end position="35"/>
    </location>
</feature>
<evidence type="ECO:0000256" key="3">
    <source>
        <dbReference type="ARBA" id="ARBA00022729"/>
    </source>
</evidence>
<feature type="domain" description="GP-PDE" evidence="8">
    <location>
        <begin position="50"/>
        <end position="399"/>
    </location>
</feature>
<dbReference type="Gene3D" id="3.20.20.190">
    <property type="entry name" value="Phosphatidylinositol (PI) phosphodiesterase"/>
    <property type="match status" value="1"/>
</dbReference>
<dbReference type="GO" id="GO:0006629">
    <property type="term" value="P:lipid metabolic process"/>
    <property type="evidence" value="ECO:0007669"/>
    <property type="project" value="InterPro"/>
</dbReference>
<keyword evidence="5" id="KW-0378">Hydrolase</keyword>
<dbReference type="PANTHER" id="PTHR43620">
    <property type="entry name" value="GLYCEROPHOSPHORYL DIESTER PHOSPHODIESTERASE"/>
    <property type="match status" value="1"/>
</dbReference>
<name>A0A9X1WXV3_9GAMM</name>
<keyword evidence="3 7" id="KW-0732">Signal</keyword>
<evidence type="ECO:0000256" key="6">
    <source>
        <dbReference type="ARBA" id="ARBA00047512"/>
    </source>
</evidence>
<accession>A0A9X1WXV3</accession>
<dbReference type="AlphaFoldDB" id="A0A9X1WXV3"/>
<comment type="catalytic activity">
    <reaction evidence="6">
        <text>a sn-glycero-3-phosphodiester + H2O = an alcohol + sn-glycerol 3-phosphate + H(+)</text>
        <dbReference type="Rhea" id="RHEA:12969"/>
        <dbReference type="ChEBI" id="CHEBI:15377"/>
        <dbReference type="ChEBI" id="CHEBI:15378"/>
        <dbReference type="ChEBI" id="CHEBI:30879"/>
        <dbReference type="ChEBI" id="CHEBI:57597"/>
        <dbReference type="ChEBI" id="CHEBI:83408"/>
        <dbReference type="EC" id="3.1.4.46"/>
    </reaction>
</comment>
<evidence type="ECO:0000256" key="4">
    <source>
        <dbReference type="ARBA" id="ARBA00022798"/>
    </source>
</evidence>
<dbReference type="SUPFAM" id="SSF51695">
    <property type="entry name" value="PLC-like phosphodiesterases"/>
    <property type="match status" value="1"/>
</dbReference>
<evidence type="ECO:0000256" key="1">
    <source>
        <dbReference type="ARBA" id="ARBA00007277"/>
    </source>
</evidence>
<dbReference type="PANTHER" id="PTHR43620:SF7">
    <property type="entry name" value="GLYCEROPHOSPHODIESTER PHOSPHODIESTERASE GDPD5-RELATED"/>
    <property type="match status" value="1"/>
</dbReference>
<evidence type="ECO:0000259" key="8">
    <source>
        <dbReference type="PROSITE" id="PS51704"/>
    </source>
</evidence>
<dbReference type="PROSITE" id="PS51704">
    <property type="entry name" value="GP_PDE"/>
    <property type="match status" value="1"/>
</dbReference>
<protein>
    <recommendedName>
        <fullName evidence="2">glycerophosphodiester phosphodiesterase</fullName>
        <ecNumber evidence="2">3.1.4.46</ecNumber>
    </recommendedName>
</protein>
<gene>
    <name evidence="9" type="ORF">MKI79_06250</name>
</gene>
<evidence type="ECO:0000313" key="10">
    <source>
        <dbReference type="Proteomes" id="UP001139701"/>
    </source>
</evidence>
<dbReference type="CDD" id="cd08602">
    <property type="entry name" value="GDPD_ScGlpQ1_like"/>
    <property type="match status" value="1"/>
</dbReference>
<sequence length="404" mass="45282">MTIQLSHSKRFHASRRNRFGIVLGALLCAPLFLTACEDDDEEQVTSEDHPIIFAHRGASGYLPDHTLEGYEKAIELGADYIEPDLVMTKDGILVSRHEPNITTTTNVKDHPEFADRKKTMIVDGIEEEGWFVSDFTLAELKTLKAVQPLAERDQSHNGKFDVPTFEEILQLLIAQRSETGRKIGIIPELKHSTYHQDLGLEMEDELLRLLDKYSLNSADSNVIIQSFEVANLKYLNSKTEVQLVQLIDASGLKLDGTIDNVPPLNQPYDFEVNGDNRTYLDMLTSAGLAEIKTYADIIGPWKAYIVGSKGTDANGDGKADDVTGDGLVDERDRTLAEPTTLITDAHQAGLKVVPFTFRNEPRRLASDYQNDPVKEYQYFFELGVDGLFTDFTDTAIKARNAYYQ</sequence>
<evidence type="ECO:0000313" key="9">
    <source>
        <dbReference type="EMBL" id="MCJ8146503.1"/>
    </source>
</evidence>
<evidence type="ECO:0000256" key="7">
    <source>
        <dbReference type="SAM" id="SignalP"/>
    </source>
</evidence>
<feature type="chain" id="PRO_5040732752" description="glycerophosphodiester phosphodiesterase" evidence="7">
    <location>
        <begin position="36"/>
        <end position="404"/>
    </location>
</feature>
<dbReference type="Pfam" id="PF03009">
    <property type="entry name" value="GDPD"/>
    <property type="match status" value="1"/>
</dbReference>
<reference evidence="9" key="1">
    <citation type="submission" date="2022-02" db="EMBL/GenBank/DDBJ databases">
        <title>Acinetobacter A3.8 sp. nov., isolated from Sediment (Zhairuo Island).</title>
        <authorList>
            <person name="Zheng K."/>
        </authorList>
    </citation>
    <scope>NUCLEOTIDE SEQUENCE</scope>
    <source>
        <strain evidence="9">A3.8</strain>
    </source>
</reference>
<dbReference type="GO" id="GO:0008889">
    <property type="term" value="F:glycerophosphodiester phosphodiesterase activity"/>
    <property type="evidence" value="ECO:0007669"/>
    <property type="project" value="UniProtKB-EC"/>
</dbReference>
<dbReference type="EMBL" id="JAKUML010000008">
    <property type="protein sequence ID" value="MCJ8146503.1"/>
    <property type="molecule type" value="Genomic_DNA"/>
</dbReference>
<dbReference type="InterPro" id="IPR017946">
    <property type="entry name" value="PLC-like_Pdiesterase_TIM-brl"/>
</dbReference>
<comment type="caution">
    <text evidence="9">The sequence shown here is derived from an EMBL/GenBank/DDBJ whole genome shotgun (WGS) entry which is preliminary data.</text>
</comment>
<dbReference type="Proteomes" id="UP001139701">
    <property type="component" value="Unassembled WGS sequence"/>
</dbReference>
<evidence type="ECO:0000256" key="2">
    <source>
        <dbReference type="ARBA" id="ARBA00012247"/>
    </source>
</evidence>
<keyword evidence="10" id="KW-1185">Reference proteome</keyword>
<keyword evidence="4" id="KW-0319">Glycerol metabolism</keyword>
<dbReference type="EC" id="3.1.4.46" evidence="2"/>
<organism evidence="9 10">
    <name type="scientific">Acinetobacter sedimenti</name>
    <dbReference type="NCBI Taxonomy" id="2919922"/>
    <lineage>
        <taxon>Bacteria</taxon>
        <taxon>Pseudomonadati</taxon>
        <taxon>Pseudomonadota</taxon>
        <taxon>Gammaproteobacteria</taxon>
        <taxon>Moraxellales</taxon>
        <taxon>Moraxellaceae</taxon>
        <taxon>Acinetobacter</taxon>
    </lineage>
</organism>
<proteinExistence type="inferred from homology"/>
<dbReference type="GO" id="GO:0006071">
    <property type="term" value="P:glycerol metabolic process"/>
    <property type="evidence" value="ECO:0007669"/>
    <property type="project" value="UniProtKB-KW"/>
</dbReference>
<dbReference type="InterPro" id="IPR030395">
    <property type="entry name" value="GP_PDE_dom"/>
</dbReference>